<protein>
    <submittedName>
        <fullName evidence="1">Uncharacterized protein</fullName>
    </submittedName>
</protein>
<dbReference type="EMBL" id="VSRR010085958">
    <property type="protein sequence ID" value="MPC90901.1"/>
    <property type="molecule type" value="Genomic_DNA"/>
</dbReference>
<keyword evidence="2" id="KW-1185">Reference proteome</keyword>
<gene>
    <name evidence="1" type="ORF">E2C01_085905</name>
</gene>
<dbReference type="Proteomes" id="UP000324222">
    <property type="component" value="Unassembled WGS sequence"/>
</dbReference>
<comment type="caution">
    <text evidence="1">The sequence shown here is derived from an EMBL/GenBank/DDBJ whole genome shotgun (WGS) entry which is preliminary data.</text>
</comment>
<proteinExistence type="predicted"/>
<evidence type="ECO:0000313" key="1">
    <source>
        <dbReference type="EMBL" id="MPC90901.1"/>
    </source>
</evidence>
<sequence>MEGDGNDGRDSCHHALRWDSQFLSLTREVNQGSYNGDSIEPLPGPSRTGLTNAFLPTQDLCTGAIPMVGLQTNQPHDQTVEVSLASSTRNTHHTLPCSGVFQWDHSLSQEKSDEVSHFISIPGCSNLVPGSSASRLVEHPQSSYEADEEDGVYSSDRVRSFHLLPHRFSRGLSELKDQLRLAVPPWLSLDLFWPRVFGRKPKLPRIWKGASEIYLPEGASRVPPPVNEELGGLRQGGNKMVSVSIHVLAQMESVCGSMTDIVSWIDQVLATWAGDSSGTQQEVLAFLFSLARANRFSLPCRRTTLLASYVTEKGDCGCLAWFLF</sequence>
<name>A0A5B7IZD2_PORTR</name>
<reference evidence="1 2" key="1">
    <citation type="submission" date="2019-05" db="EMBL/GenBank/DDBJ databases">
        <title>Another draft genome of Portunus trituberculatus and its Hox gene families provides insights of decapod evolution.</title>
        <authorList>
            <person name="Jeong J.-H."/>
            <person name="Song I."/>
            <person name="Kim S."/>
            <person name="Choi T."/>
            <person name="Kim D."/>
            <person name="Ryu S."/>
            <person name="Kim W."/>
        </authorList>
    </citation>
    <scope>NUCLEOTIDE SEQUENCE [LARGE SCALE GENOMIC DNA]</scope>
    <source>
        <tissue evidence="1">Muscle</tissue>
    </source>
</reference>
<evidence type="ECO:0000313" key="2">
    <source>
        <dbReference type="Proteomes" id="UP000324222"/>
    </source>
</evidence>
<organism evidence="1 2">
    <name type="scientific">Portunus trituberculatus</name>
    <name type="common">Swimming crab</name>
    <name type="synonym">Neptunus trituberculatus</name>
    <dbReference type="NCBI Taxonomy" id="210409"/>
    <lineage>
        <taxon>Eukaryota</taxon>
        <taxon>Metazoa</taxon>
        <taxon>Ecdysozoa</taxon>
        <taxon>Arthropoda</taxon>
        <taxon>Crustacea</taxon>
        <taxon>Multicrustacea</taxon>
        <taxon>Malacostraca</taxon>
        <taxon>Eumalacostraca</taxon>
        <taxon>Eucarida</taxon>
        <taxon>Decapoda</taxon>
        <taxon>Pleocyemata</taxon>
        <taxon>Brachyura</taxon>
        <taxon>Eubrachyura</taxon>
        <taxon>Portunoidea</taxon>
        <taxon>Portunidae</taxon>
        <taxon>Portuninae</taxon>
        <taxon>Portunus</taxon>
    </lineage>
</organism>
<accession>A0A5B7IZD2</accession>
<dbReference type="AlphaFoldDB" id="A0A5B7IZD2"/>